<feature type="chain" id="PRO_5023934807" description="TPM domain-containing protein" evidence="2">
    <location>
        <begin position="20"/>
        <end position="277"/>
    </location>
</feature>
<dbReference type="Proteomes" id="UP000324800">
    <property type="component" value="Unassembled WGS sequence"/>
</dbReference>
<proteinExistence type="predicted"/>
<accession>A0A5J4VD44</accession>
<reference evidence="4 5" key="1">
    <citation type="submission" date="2019-03" db="EMBL/GenBank/DDBJ databases">
        <title>Single cell metagenomics reveals metabolic interactions within the superorganism composed of flagellate Streblomastix strix and complex community of Bacteroidetes bacteria on its surface.</title>
        <authorList>
            <person name="Treitli S.C."/>
            <person name="Kolisko M."/>
            <person name="Husnik F."/>
            <person name="Keeling P."/>
            <person name="Hampl V."/>
        </authorList>
    </citation>
    <scope>NUCLEOTIDE SEQUENCE [LARGE SCALE GENOMIC DNA]</scope>
    <source>
        <strain evidence="4">ST1C</strain>
    </source>
</reference>
<dbReference type="AlphaFoldDB" id="A0A5J4VD44"/>
<dbReference type="EMBL" id="SNRW01007873">
    <property type="protein sequence ID" value="KAA6380476.1"/>
    <property type="molecule type" value="Genomic_DNA"/>
</dbReference>
<feature type="transmembrane region" description="Helical" evidence="1">
    <location>
        <begin position="195"/>
        <end position="220"/>
    </location>
</feature>
<evidence type="ECO:0000256" key="1">
    <source>
        <dbReference type="SAM" id="Phobius"/>
    </source>
</evidence>
<dbReference type="OrthoDB" id="8062037at2759"/>
<organism evidence="4 5">
    <name type="scientific">Streblomastix strix</name>
    <dbReference type="NCBI Taxonomy" id="222440"/>
    <lineage>
        <taxon>Eukaryota</taxon>
        <taxon>Metamonada</taxon>
        <taxon>Preaxostyla</taxon>
        <taxon>Oxymonadida</taxon>
        <taxon>Streblomastigidae</taxon>
        <taxon>Streblomastix</taxon>
    </lineage>
</organism>
<dbReference type="PANTHER" id="PTHR30373">
    <property type="entry name" value="UPF0603 PROTEIN YGCG"/>
    <property type="match status" value="1"/>
</dbReference>
<sequence>MNIFIAFTLVLATLPSSAALEYSPEDVINPRLYPSKVLTDETAQEMQKYFNVYFLPPMWVFDCEGYLNVQTFILLHERIEEFYNETKAELGVALINKISPEYNSETFANEVFNNWGFESKKSSKALLLLLYVEDRQLGIHIGNGSKERFNFDELEEIKVKIDSHLQLGDINKAVEIGVSELITQYKNYQGSFGDVMIIISLIFGPFIVFVPIVFCCCDCYKRWENRQKNQQKKEIDGLQQYLQDPQSSHFPYYSTACPICQERFSRKHTKRMEIYAS</sequence>
<evidence type="ECO:0000259" key="3">
    <source>
        <dbReference type="Pfam" id="PF04536"/>
    </source>
</evidence>
<keyword evidence="2" id="KW-0732">Signal</keyword>
<keyword evidence="1" id="KW-1133">Transmembrane helix</keyword>
<evidence type="ECO:0000313" key="4">
    <source>
        <dbReference type="EMBL" id="KAA6380476.1"/>
    </source>
</evidence>
<keyword evidence="1" id="KW-0812">Transmembrane</keyword>
<protein>
    <recommendedName>
        <fullName evidence="3">TPM domain-containing protein</fullName>
    </recommendedName>
</protein>
<name>A0A5J4VD44_9EUKA</name>
<dbReference type="Pfam" id="PF04536">
    <property type="entry name" value="TPM_phosphatase"/>
    <property type="match status" value="1"/>
</dbReference>
<evidence type="ECO:0000313" key="5">
    <source>
        <dbReference type="Proteomes" id="UP000324800"/>
    </source>
</evidence>
<keyword evidence="1" id="KW-0472">Membrane</keyword>
<gene>
    <name evidence="4" type="ORF">EZS28_023997</name>
</gene>
<evidence type="ECO:0000256" key="2">
    <source>
        <dbReference type="SAM" id="SignalP"/>
    </source>
</evidence>
<dbReference type="PANTHER" id="PTHR30373:SF2">
    <property type="entry name" value="UPF0603 PROTEIN YGCG"/>
    <property type="match status" value="1"/>
</dbReference>
<dbReference type="Gene3D" id="3.10.310.50">
    <property type="match status" value="1"/>
</dbReference>
<dbReference type="InterPro" id="IPR007621">
    <property type="entry name" value="TPM_dom"/>
</dbReference>
<feature type="signal peptide" evidence="2">
    <location>
        <begin position="1"/>
        <end position="19"/>
    </location>
</feature>
<feature type="domain" description="TPM" evidence="3">
    <location>
        <begin position="60"/>
        <end position="183"/>
    </location>
</feature>
<comment type="caution">
    <text evidence="4">The sequence shown here is derived from an EMBL/GenBank/DDBJ whole genome shotgun (WGS) entry which is preliminary data.</text>
</comment>